<gene>
    <name evidence="3" type="ordered locus">KNP414_02932</name>
</gene>
<feature type="transmembrane region" description="Helical" evidence="1">
    <location>
        <begin position="280"/>
        <end position="303"/>
    </location>
</feature>
<evidence type="ECO:0000256" key="1">
    <source>
        <dbReference type="SAM" id="Phobius"/>
    </source>
</evidence>
<feature type="transmembrane region" description="Helical" evidence="1">
    <location>
        <begin position="167"/>
        <end position="186"/>
    </location>
</feature>
<dbReference type="PANTHER" id="PTHR43646">
    <property type="entry name" value="GLYCOSYLTRANSFERASE"/>
    <property type="match status" value="1"/>
</dbReference>
<dbReference type="Pfam" id="PF00535">
    <property type="entry name" value="Glycos_transf_2"/>
    <property type="match status" value="1"/>
</dbReference>
<dbReference type="SUPFAM" id="SSF53448">
    <property type="entry name" value="Nucleotide-diphospho-sugar transferases"/>
    <property type="match status" value="1"/>
</dbReference>
<keyword evidence="1" id="KW-0812">Transmembrane</keyword>
<evidence type="ECO:0000313" key="3">
    <source>
        <dbReference type="EMBL" id="AEI41490.1"/>
    </source>
</evidence>
<dbReference type="EMBL" id="CP002869">
    <property type="protein sequence ID" value="AEI41490.1"/>
    <property type="molecule type" value="Genomic_DNA"/>
</dbReference>
<dbReference type="GO" id="GO:0016740">
    <property type="term" value="F:transferase activity"/>
    <property type="evidence" value="ECO:0007669"/>
    <property type="project" value="UniProtKB-KW"/>
</dbReference>
<dbReference type="CDD" id="cd06423">
    <property type="entry name" value="CESA_like"/>
    <property type="match status" value="1"/>
</dbReference>
<dbReference type="PANTHER" id="PTHR43646:SF3">
    <property type="entry name" value="SLR1566 PROTEIN"/>
    <property type="match status" value="1"/>
</dbReference>
<reference evidence="4" key="1">
    <citation type="submission" date="2011-06" db="EMBL/GenBank/DDBJ databases">
        <title>Complete genome sequence of Paenibacillus mucilaginosus KNP414.</title>
        <authorList>
            <person name="Wang J."/>
            <person name="Hu S."/>
            <person name="Hu X."/>
            <person name="Zhang B."/>
            <person name="Dong D."/>
            <person name="Zhang S."/>
            <person name="Zhao K."/>
            <person name="Wu D."/>
        </authorList>
    </citation>
    <scope>NUCLEOTIDE SEQUENCE [LARGE SCALE GENOMIC DNA]</scope>
    <source>
        <strain evidence="4">KNP414</strain>
    </source>
</reference>
<feature type="domain" description="Glycosyltransferase 2-like" evidence="2">
    <location>
        <begin position="42"/>
        <end position="215"/>
    </location>
</feature>
<dbReference type="PATRIC" id="fig|1036673.3.peg.2684"/>
<keyword evidence="1" id="KW-1133">Transmembrane helix</keyword>
<keyword evidence="1" id="KW-0472">Membrane</keyword>
<feature type="transmembrane region" description="Helical" evidence="1">
    <location>
        <begin position="6"/>
        <end position="23"/>
    </location>
</feature>
<dbReference type="InterPro" id="IPR029044">
    <property type="entry name" value="Nucleotide-diphossugar_trans"/>
</dbReference>
<sequence>MTALPVTLASVMAVLTVWVIHNLRGWPRPSRSGSGHALPHVSILVPARDEEHNIVRCLESLLRQEYPSFEVICLDDGSKDRTPQLLAELQLRYPKLRVLEGADLPEGWVGKCFACHRLSEAADGRWLLFTDADTVHDPDMLAAHLRTALAREAGLLTGFPRVISRHALGWLTLPMLFFVIALHLPLRRVEGARDPRFTAAHGAFMLYRRDVYDRIGGHAAFRGALVEDMEMARAVKAAGEALVLCDITERTGCEMYRHPAQIWDGFAKNLFPGLGRSTPLLAGLLLFYTLFYIAPLPAAAVLLPLGERPAALAFLAVFLLGALQKAAVDRHFRVPGPWFLLVPASFTVLVLLAVRSWFLAFRGRDYVWKGRRYTP</sequence>
<dbReference type="HOGENOM" id="CLU_038143_0_0_9"/>
<dbReference type="Proteomes" id="UP000006620">
    <property type="component" value="Chromosome"/>
</dbReference>
<accession>F8F5S6</accession>
<evidence type="ECO:0000313" key="4">
    <source>
        <dbReference type="Proteomes" id="UP000006620"/>
    </source>
</evidence>
<reference evidence="3 4" key="2">
    <citation type="journal article" date="2013" name="Genome Announc.">
        <title>Genome Sequence of Growth-Improving Paenibacillus mucilaginosus Strain KNP414.</title>
        <authorList>
            <person name="Lu J.J."/>
            <person name="Wang J.F."/>
            <person name="Hu X.F."/>
        </authorList>
    </citation>
    <scope>NUCLEOTIDE SEQUENCE [LARGE SCALE GENOMIC DNA]</scope>
    <source>
        <strain evidence="3 4">KNP414</strain>
    </source>
</reference>
<protein>
    <submittedName>
        <fullName evidence="3">Glycosyl transferase, family 2</fullName>
    </submittedName>
</protein>
<dbReference type="Gene3D" id="3.90.550.10">
    <property type="entry name" value="Spore Coat Polysaccharide Biosynthesis Protein SpsA, Chain A"/>
    <property type="match status" value="1"/>
</dbReference>
<feature type="transmembrane region" description="Helical" evidence="1">
    <location>
        <begin position="310"/>
        <end position="328"/>
    </location>
</feature>
<keyword evidence="3" id="KW-0808">Transferase</keyword>
<feature type="transmembrane region" description="Helical" evidence="1">
    <location>
        <begin position="340"/>
        <end position="361"/>
    </location>
</feature>
<dbReference type="InterPro" id="IPR001173">
    <property type="entry name" value="Glyco_trans_2-like"/>
</dbReference>
<name>F8F5S6_PAEMK</name>
<dbReference type="KEGG" id="pms:KNP414_02932"/>
<dbReference type="RefSeq" id="WP_013916651.1">
    <property type="nucleotide sequence ID" value="NC_015690.1"/>
</dbReference>
<evidence type="ECO:0000259" key="2">
    <source>
        <dbReference type="Pfam" id="PF00535"/>
    </source>
</evidence>
<proteinExistence type="predicted"/>
<organism evidence="3 4">
    <name type="scientific">Paenibacillus mucilaginosus (strain KNP414)</name>
    <dbReference type="NCBI Taxonomy" id="1036673"/>
    <lineage>
        <taxon>Bacteria</taxon>
        <taxon>Bacillati</taxon>
        <taxon>Bacillota</taxon>
        <taxon>Bacilli</taxon>
        <taxon>Bacillales</taxon>
        <taxon>Paenibacillaceae</taxon>
        <taxon>Paenibacillus</taxon>
    </lineage>
</organism>
<dbReference type="AlphaFoldDB" id="F8F5S6"/>